<comment type="caution">
    <text evidence="2">The sequence shown here is derived from an EMBL/GenBank/DDBJ whole genome shotgun (WGS) entry which is preliminary data.</text>
</comment>
<feature type="region of interest" description="Disordered" evidence="1">
    <location>
        <begin position="175"/>
        <end position="194"/>
    </location>
</feature>
<name>A0ABR0QBE8_GOSAR</name>
<proteinExistence type="predicted"/>
<accession>A0ABR0QBE8</accession>
<evidence type="ECO:0000256" key="1">
    <source>
        <dbReference type="SAM" id="MobiDB-lite"/>
    </source>
</evidence>
<keyword evidence="3" id="KW-1185">Reference proteome</keyword>
<evidence type="ECO:0000313" key="3">
    <source>
        <dbReference type="Proteomes" id="UP001358586"/>
    </source>
</evidence>
<reference evidence="2 3" key="1">
    <citation type="submission" date="2023-03" db="EMBL/GenBank/DDBJ databases">
        <title>WGS of Gossypium arboreum.</title>
        <authorList>
            <person name="Yu D."/>
        </authorList>
    </citation>
    <scope>NUCLEOTIDE SEQUENCE [LARGE SCALE GENOMIC DNA]</scope>
    <source>
        <tissue evidence="2">Leaf</tissue>
    </source>
</reference>
<dbReference type="Proteomes" id="UP001358586">
    <property type="component" value="Chromosome 4"/>
</dbReference>
<sequence>MQVDGLVIMGSVVVQGKVDLCLAMLGKVLNKFEGGRLSTNWLEKNLDKLLDDVMKESWAWWRIPFPHLRVTDPYTFSLLIRIIDKLYLQPPEAMSRQIRPKRQRRLPQQQPTSPINYPHTDVDVKPYIGIDVDIYTATNNDTDANAHASIDANGWLIVATTRRRSSGYIVADKDDATIDHEEDETATNPEETIA</sequence>
<evidence type="ECO:0000313" key="2">
    <source>
        <dbReference type="EMBL" id="KAK5836287.1"/>
    </source>
</evidence>
<protein>
    <submittedName>
        <fullName evidence="2">Uncharacterized protein</fullName>
    </submittedName>
</protein>
<gene>
    <name evidence="2" type="ORF">PVK06_012065</name>
</gene>
<feature type="region of interest" description="Disordered" evidence="1">
    <location>
        <begin position="94"/>
        <end position="118"/>
    </location>
</feature>
<dbReference type="EMBL" id="JARKNE010000004">
    <property type="protein sequence ID" value="KAK5836287.1"/>
    <property type="molecule type" value="Genomic_DNA"/>
</dbReference>
<organism evidence="2 3">
    <name type="scientific">Gossypium arboreum</name>
    <name type="common">Tree cotton</name>
    <name type="synonym">Gossypium nanking</name>
    <dbReference type="NCBI Taxonomy" id="29729"/>
    <lineage>
        <taxon>Eukaryota</taxon>
        <taxon>Viridiplantae</taxon>
        <taxon>Streptophyta</taxon>
        <taxon>Embryophyta</taxon>
        <taxon>Tracheophyta</taxon>
        <taxon>Spermatophyta</taxon>
        <taxon>Magnoliopsida</taxon>
        <taxon>eudicotyledons</taxon>
        <taxon>Gunneridae</taxon>
        <taxon>Pentapetalae</taxon>
        <taxon>rosids</taxon>
        <taxon>malvids</taxon>
        <taxon>Malvales</taxon>
        <taxon>Malvaceae</taxon>
        <taxon>Malvoideae</taxon>
        <taxon>Gossypium</taxon>
    </lineage>
</organism>